<dbReference type="STRING" id="671987.R0INZ7"/>
<reference evidence="4 5" key="2">
    <citation type="journal article" date="2013" name="PLoS Genet.">
        <title>Comparative genome structure, secondary metabolite, and effector coding capacity across Cochliobolus pathogens.</title>
        <authorList>
            <person name="Condon B.J."/>
            <person name="Leng Y."/>
            <person name="Wu D."/>
            <person name="Bushley K.E."/>
            <person name="Ohm R.A."/>
            <person name="Otillar R."/>
            <person name="Martin J."/>
            <person name="Schackwitz W."/>
            <person name="Grimwood J."/>
            <person name="MohdZainudin N."/>
            <person name="Xue C."/>
            <person name="Wang R."/>
            <person name="Manning V.A."/>
            <person name="Dhillon B."/>
            <person name="Tu Z.J."/>
            <person name="Steffenson B.J."/>
            <person name="Salamov A."/>
            <person name="Sun H."/>
            <person name="Lowry S."/>
            <person name="LaButti K."/>
            <person name="Han J."/>
            <person name="Copeland A."/>
            <person name="Lindquist E."/>
            <person name="Barry K."/>
            <person name="Schmutz J."/>
            <person name="Baker S.E."/>
            <person name="Ciuffetti L.M."/>
            <person name="Grigoriev I.V."/>
            <person name="Zhong S."/>
            <person name="Turgeon B.G."/>
        </authorList>
    </citation>
    <scope>NUCLEOTIDE SEQUENCE [LARGE SCALE GENOMIC DNA]</scope>
    <source>
        <strain evidence="5">28A</strain>
    </source>
</reference>
<evidence type="ECO:0000259" key="3">
    <source>
        <dbReference type="Pfam" id="PF00775"/>
    </source>
</evidence>
<evidence type="ECO:0000313" key="4">
    <source>
        <dbReference type="EMBL" id="EOA86655.1"/>
    </source>
</evidence>
<dbReference type="InterPro" id="IPR000627">
    <property type="entry name" value="Intradiol_dOase_C"/>
</dbReference>
<dbReference type="GO" id="GO:0016702">
    <property type="term" value="F:oxidoreductase activity, acting on single donors with incorporation of molecular oxygen, incorporation of two atoms of oxygen"/>
    <property type="evidence" value="ECO:0007669"/>
    <property type="project" value="InterPro"/>
</dbReference>
<evidence type="ECO:0000256" key="1">
    <source>
        <dbReference type="SAM" id="MobiDB-lite"/>
    </source>
</evidence>
<feature type="region of interest" description="Disordered" evidence="1">
    <location>
        <begin position="342"/>
        <end position="378"/>
    </location>
</feature>
<evidence type="ECO:0000313" key="5">
    <source>
        <dbReference type="Proteomes" id="UP000016935"/>
    </source>
</evidence>
<dbReference type="AlphaFoldDB" id="R0INZ7"/>
<dbReference type="HOGENOM" id="CLU_027719_0_1_1"/>
<feature type="compositionally biased region" description="Basic and acidic residues" evidence="1">
    <location>
        <begin position="367"/>
        <end position="378"/>
    </location>
</feature>
<reference evidence="4 5" key="1">
    <citation type="journal article" date="2012" name="PLoS Pathog.">
        <title>Diverse lifestyles and strategies of plant pathogenesis encoded in the genomes of eighteen Dothideomycetes fungi.</title>
        <authorList>
            <person name="Ohm R.A."/>
            <person name="Feau N."/>
            <person name="Henrissat B."/>
            <person name="Schoch C.L."/>
            <person name="Horwitz B.A."/>
            <person name="Barry K.W."/>
            <person name="Condon B.J."/>
            <person name="Copeland A.C."/>
            <person name="Dhillon B."/>
            <person name="Glaser F."/>
            <person name="Hesse C.N."/>
            <person name="Kosti I."/>
            <person name="LaButti K."/>
            <person name="Lindquist E.A."/>
            <person name="Lucas S."/>
            <person name="Salamov A.A."/>
            <person name="Bradshaw R.E."/>
            <person name="Ciuffetti L."/>
            <person name="Hamelin R.C."/>
            <person name="Kema G.H.J."/>
            <person name="Lawrence C."/>
            <person name="Scott J.A."/>
            <person name="Spatafora J.W."/>
            <person name="Turgeon B.G."/>
            <person name="de Wit P.J.G.M."/>
            <person name="Zhong S."/>
            <person name="Goodwin S.B."/>
            <person name="Grigoriev I.V."/>
        </authorList>
    </citation>
    <scope>NUCLEOTIDE SEQUENCE [LARGE SCALE GENOMIC DNA]</scope>
    <source>
        <strain evidence="5">28A</strain>
    </source>
</reference>
<dbReference type="OrthoDB" id="121380at2759"/>
<dbReference type="SUPFAM" id="SSF49482">
    <property type="entry name" value="Aromatic compound dioxygenase"/>
    <property type="match status" value="1"/>
</dbReference>
<dbReference type="RefSeq" id="XP_008025284.1">
    <property type="nucleotide sequence ID" value="XM_008027093.1"/>
</dbReference>
<organism evidence="4 5">
    <name type="scientific">Exserohilum turcicum (strain 28A)</name>
    <name type="common">Northern leaf blight fungus</name>
    <name type="synonym">Setosphaeria turcica</name>
    <dbReference type="NCBI Taxonomy" id="671987"/>
    <lineage>
        <taxon>Eukaryota</taxon>
        <taxon>Fungi</taxon>
        <taxon>Dikarya</taxon>
        <taxon>Ascomycota</taxon>
        <taxon>Pezizomycotina</taxon>
        <taxon>Dothideomycetes</taxon>
        <taxon>Pleosporomycetidae</taxon>
        <taxon>Pleosporales</taxon>
        <taxon>Pleosporineae</taxon>
        <taxon>Pleosporaceae</taxon>
        <taxon>Exserohilum</taxon>
    </lineage>
</organism>
<sequence>MVQFTHALAAALLATGAIAHGDVNKEILRRRAHLEHPYRRSVLDCKRDLEASGWARKNLERREARLNELRVEAGFAKRDELARREPQLYNPDARTAQGCTTLDQEQTEGPYWVSGELIRQDIVTGEPGVKLHLDINVIDVTDCTHVVDTFVELWGANSTGVYTGVQSVVNGDGSASSLSSNALRGIQPTDANGTARFITVVPGHYVARTNHLHTIIHQGAKLLPNNTIEGGVIPHVGQFFIEQDWLDRIEKTDPYNTNKQKVVLNKDDGLYVWGFKGGDNPNIQLSLIGDKIEDGLYGTIDVGINSTYRLDPSPVNQWTDHGGIPAEGSLWKGYPNPATCIGCRPQNDTAPQSSSSPSPSPESSPEPPHKIVDLDLHI</sequence>
<dbReference type="GO" id="GO:0008199">
    <property type="term" value="F:ferric iron binding"/>
    <property type="evidence" value="ECO:0007669"/>
    <property type="project" value="InterPro"/>
</dbReference>
<name>R0INZ7_EXST2</name>
<dbReference type="GeneID" id="19398568"/>
<protein>
    <recommendedName>
        <fullName evidence="3">Intradiol ring-cleavage dioxygenases domain-containing protein</fullName>
    </recommendedName>
</protein>
<feature type="signal peptide" evidence="2">
    <location>
        <begin position="1"/>
        <end position="19"/>
    </location>
</feature>
<gene>
    <name evidence="4" type="ORF">SETTUDRAFT_162871</name>
</gene>
<dbReference type="eggNOG" id="ENOG502QPRK">
    <property type="taxonomic scope" value="Eukaryota"/>
</dbReference>
<dbReference type="PANTHER" id="PTHR34315">
    <property type="match status" value="1"/>
</dbReference>
<feature type="domain" description="Intradiol ring-cleavage dioxygenases" evidence="3">
    <location>
        <begin position="113"/>
        <end position="210"/>
    </location>
</feature>
<feature type="chain" id="PRO_5004353168" description="Intradiol ring-cleavage dioxygenases domain-containing protein" evidence="2">
    <location>
        <begin position="20"/>
        <end position="378"/>
    </location>
</feature>
<proteinExistence type="predicted"/>
<evidence type="ECO:0000256" key="2">
    <source>
        <dbReference type="SAM" id="SignalP"/>
    </source>
</evidence>
<accession>R0INZ7</accession>
<dbReference type="Proteomes" id="UP000016935">
    <property type="component" value="Unassembled WGS sequence"/>
</dbReference>
<dbReference type="PANTHER" id="PTHR34315:SF1">
    <property type="entry name" value="INTRADIOL RING-CLEAVAGE DIOXYGENASES DOMAIN-CONTAINING PROTEIN-RELATED"/>
    <property type="match status" value="1"/>
</dbReference>
<keyword evidence="2" id="KW-0732">Signal</keyword>
<keyword evidence="5" id="KW-1185">Reference proteome</keyword>
<dbReference type="InterPro" id="IPR015889">
    <property type="entry name" value="Intradiol_dOase_core"/>
</dbReference>
<dbReference type="Pfam" id="PF00775">
    <property type="entry name" value="Dioxygenase_C"/>
    <property type="match status" value="1"/>
</dbReference>
<dbReference type="EMBL" id="KB908592">
    <property type="protein sequence ID" value="EOA86655.1"/>
    <property type="molecule type" value="Genomic_DNA"/>
</dbReference>
<dbReference type="Gene3D" id="2.60.130.10">
    <property type="entry name" value="Aromatic compound dioxygenase"/>
    <property type="match status" value="1"/>
</dbReference>
<dbReference type="CDD" id="cd03457">
    <property type="entry name" value="intradiol_dioxygenase_like"/>
    <property type="match status" value="1"/>
</dbReference>